<evidence type="ECO:0000313" key="2">
    <source>
        <dbReference type="EMBL" id="EJU06327.1"/>
    </source>
</evidence>
<dbReference type="PANTHER" id="PTHR24419:SF18">
    <property type="entry name" value="SERINE_THREONINE-PROTEIN KINASE HASPIN"/>
    <property type="match status" value="1"/>
</dbReference>
<dbReference type="SUPFAM" id="SSF56112">
    <property type="entry name" value="Protein kinase-like (PK-like)"/>
    <property type="match status" value="1"/>
</dbReference>
<dbReference type="GO" id="GO:0000278">
    <property type="term" value="P:mitotic cell cycle"/>
    <property type="evidence" value="ECO:0007669"/>
    <property type="project" value="TreeGrafter"/>
</dbReference>
<accession>M5GFI3</accession>
<dbReference type="GO" id="GO:0035556">
    <property type="term" value="P:intracellular signal transduction"/>
    <property type="evidence" value="ECO:0007669"/>
    <property type="project" value="TreeGrafter"/>
</dbReference>
<dbReference type="EMBL" id="JH795855">
    <property type="protein sequence ID" value="EJU06327.1"/>
    <property type="molecule type" value="Genomic_DNA"/>
</dbReference>
<reference evidence="2 3" key="1">
    <citation type="journal article" date="2012" name="Science">
        <title>The Paleozoic origin of enzymatic lignin decomposition reconstructed from 31 fungal genomes.</title>
        <authorList>
            <person name="Floudas D."/>
            <person name="Binder M."/>
            <person name="Riley R."/>
            <person name="Barry K."/>
            <person name="Blanchette R.A."/>
            <person name="Henrissat B."/>
            <person name="Martinez A.T."/>
            <person name="Otillar R."/>
            <person name="Spatafora J.W."/>
            <person name="Yadav J.S."/>
            <person name="Aerts A."/>
            <person name="Benoit I."/>
            <person name="Boyd A."/>
            <person name="Carlson A."/>
            <person name="Copeland A."/>
            <person name="Coutinho P.M."/>
            <person name="de Vries R.P."/>
            <person name="Ferreira P."/>
            <person name="Findley K."/>
            <person name="Foster B."/>
            <person name="Gaskell J."/>
            <person name="Glotzer D."/>
            <person name="Gorecki P."/>
            <person name="Heitman J."/>
            <person name="Hesse C."/>
            <person name="Hori C."/>
            <person name="Igarashi K."/>
            <person name="Jurgens J.A."/>
            <person name="Kallen N."/>
            <person name="Kersten P."/>
            <person name="Kohler A."/>
            <person name="Kuees U."/>
            <person name="Kumar T.K.A."/>
            <person name="Kuo A."/>
            <person name="LaButti K."/>
            <person name="Larrondo L.F."/>
            <person name="Lindquist E."/>
            <person name="Ling A."/>
            <person name="Lombard V."/>
            <person name="Lucas S."/>
            <person name="Lundell T."/>
            <person name="Martin R."/>
            <person name="McLaughlin D.J."/>
            <person name="Morgenstern I."/>
            <person name="Morin E."/>
            <person name="Murat C."/>
            <person name="Nagy L.G."/>
            <person name="Nolan M."/>
            <person name="Ohm R.A."/>
            <person name="Patyshakuliyeva A."/>
            <person name="Rokas A."/>
            <person name="Ruiz-Duenas F.J."/>
            <person name="Sabat G."/>
            <person name="Salamov A."/>
            <person name="Samejima M."/>
            <person name="Schmutz J."/>
            <person name="Slot J.C."/>
            <person name="St John F."/>
            <person name="Stenlid J."/>
            <person name="Sun H."/>
            <person name="Sun S."/>
            <person name="Syed K."/>
            <person name="Tsang A."/>
            <person name="Wiebenga A."/>
            <person name="Young D."/>
            <person name="Pisabarro A."/>
            <person name="Eastwood D.C."/>
            <person name="Martin F."/>
            <person name="Cullen D."/>
            <person name="Grigoriev I.V."/>
            <person name="Hibbett D.S."/>
        </authorList>
    </citation>
    <scope>NUCLEOTIDE SEQUENCE [LARGE SCALE GENOMIC DNA]</scope>
    <source>
        <strain evidence="2 3">DJM-731 SS1</strain>
    </source>
</reference>
<dbReference type="Gene3D" id="1.10.510.10">
    <property type="entry name" value="Transferase(Phosphotransferase) domain 1"/>
    <property type="match status" value="1"/>
</dbReference>
<dbReference type="GO" id="GO:0072354">
    <property type="term" value="F:histone H3T3 kinase activity"/>
    <property type="evidence" value="ECO:0007669"/>
    <property type="project" value="TreeGrafter"/>
</dbReference>
<feature type="compositionally biased region" description="Polar residues" evidence="1">
    <location>
        <begin position="109"/>
        <end position="121"/>
    </location>
</feature>
<dbReference type="GO" id="GO:0005634">
    <property type="term" value="C:nucleus"/>
    <property type="evidence" value="ECO:0007669"/>
    <property type="project" value="TreeGrafter"/>
</dbReference>
<evidence type="ECO:0000256" key="1">
    <source>
        <dbReference type="SAM" id="MobiDB-lite"/>
    </source>
</evidence>
<sequence length="752" mass="82328">MATKTFKTYGKRPRRTVTILFDTAEPSGLMQEASSSPRLPSDNNGDTDSGDSIKKLPKTKLAARPPGLNRKKRSEHLVTPARHGTSSSLQPIASASRSAAGHKRLRTAPSPTKGSRRSQASEYPAKPKRISRPPSPLKEADVNRIHLVEVDNSATKDDVPRFVDLECPKITDQLNCAHVRSLSAGTEDAPIDLSRSDGDDEMPASVIPLTRKKTGLKRKPRKRTKTQLDTQSIVISKTSRQEATYTTAKAIGTASSSQVHPVIGASFSSIKDHRKNFPVSDTSSSTAAVRGISAQAGTDRNACRPDQASSSSGRGDSIPTSQYPQRSHVSSPPGTPHSGSFSGSQKSTPRHTVYTTPIPRERLRFGHKLSSAGLSPFPGKRRDSPFLWRGSGAVVPSFDDLLTSFSDLSFSISIIATPASQNPPVRPNGVQQLLSVCHQEEAVDFGQFIRTVPSKYYEEVVPYRKVGEASYSEVFAVGEIVLKIVPLLADVEFGHITEDRPPETPVEDALREILFMSRLGGLPGGSGFSALLGAHVVQGSYPHFLLSEWDRWDAVNESESIRPGCFNEHQLYAIIQMSYCGEDLEHYRFPKSTGWQQAASVFWQVAKSLERAEQYLQFEHRDLHWGQLLVLPVTNAATKPGRCMDEPDHGVAVTIIDFGFSRMDGPNVDEPPFFTPFEPEVFEGEVYRMMQSHNGDNWADYRPMTNLMVCRTNDGSDNCSSSAVVALSCSQALEAQGPEETRPRPGQSQCAG</sequence>
<dbReference type="OrthoDB" id="5327538at2759"/>
<dbReference type="Gene3D" id="3.30.200.20">
    <property type="entry name" value="Phosphorylase Kinase, domain 1"/>
    <property type="match status" value="1"/>
</dbReference>
<protein>
    <recommendedName>
        <fullName evidence="4">Protein kinase domain-containing protein</fullName>
    </recommendedName>
</protein>
<organism evidence="2 3">
    <name type="scientific">Dacryopinax primogenitus (strain DJM 731)</name>
    <name type="common">Brown rot fungus</name>
    <dbReference type="NCBI Taxonomy" id="1858805"/>
    <lineage>
        <taxon>Eukaryota</taxon>
        <taxon>Fungi</taxon>
        <taxon>Dikarya</taxon>
        <taxon>Basidiomycota</taxon>
        <taxon>Agaricomycotina</taxon>
        <taxon>Dacrymycetes</taxon>
        <taxon>Dacrymycetales</taxon>
        <taxon>Dacrymycetaceae</taxon>
        <taxon>Dacryopinax</taxon>
    </lineage>
</organism>
<dbReference type="RefSeq" id="XP_040633221.1">
    <property type="nucleotide sequence ID" value="XM_040770958.1"/>
</dbReference>
<feature type="compositionally biased region" description="Polar residues" evidence="1">
    <location>
        <begin position="307"/>
        <end position="347"/>
    </location>
</feature>
<dbReference type="STRING" id="1858805.M5GFI3"/>
<dbReference type="GeneID" id="63686020"/>
<evidence type="ECO:0000313" key="3">
    <source>
        <dbReference type="Proteomes" id="UP000030653"/>
    </source>
</evidence>
<feature type="compositionally biased region" description="Polar residues" evidence="1">
    <location>
        <begin position="84"/>
        <end position="97"/>
    </location>
</feature>
<dbReference type="Proteomes" id="UP000030653">
    <property type="component" value="Unassembled WGS sequence"/>
</dbReference>
<dbReference type="HOGENOM" id="CLU_370052_0_0_1"/>
<dbReference type="Pfam" id="PF12330">
    <property type="entry name" value="Haspin_kinase"/>
    <property type="match status" value="1"/>
</dbReference>
<evidence type="ECO:0008006" key="4">
    <source>
        <dbReference type="Google" id="ProtNLM"/>
    </source>
</evidence>
<feature type="region of interest" description="Disordered" evidence="1">
    <location>
        <begin position="273"/>
        <end position="360"/>
    </location>
</feature>
<proteinExistence type="predicted"/>
<dbReference type="GO" id="GO:0005737">
    <property type="term" value="C:cytoplasm"/>
    <property type="evidence" value="ECO:0007669"/>
    <property type="project" value="TreeGrafter"/>
</dbReference>
<dbReference type="AlphaFoldDB" id="M5GFI3"/>
<dbReference type="InterPro" id="IPR011009">
    <property type="entry name" value="Kinase-like_dom_sf"/>
</dbReference>
<feature type="region of interest" description="Disordered" evidence="1">
    <location>
        <begin position="1"/>
        <end position="142"/>
    </location>
</feature>
<name>M5GFI3_DACPD</name>
<keyword evidence="3" id="KW-1185">Reference proteome</keyword>
<dbReference type="PANTHER" id="PTHR24419">
    <property type="entry name" value="INTERLEUKIN-1 RECEPTOR-ASSOCIATED KINASE"/>
    <property type="match status" value="1"/>
</dbReference>
<gene>
    <name evidence="2" type="ORF">DACRYDRAFT_13022</name>
</gene>